<dbReference type="AlphaFoldDB" id="A0E8E6"/>
<dbReference type="InParanoid" id="A0E8E6"/>
<keyword evidence="2" id="KW-1185">Reference proteome</keyword>
<dbReference type="GeneID" id="5044745"/>
<accession>A0E8E6</accession>
<dbReference type="RefSeq" id="XP_001458960.1">
    <property type="nucleotide sequence ID" value="XM_001458923.1"/>
</dbReference>
<reference evidence="1 2" key="1">
    <citation type="journal article" date="2006" name="Nature">
        <title>Global trends of whole-genome duplications revealed by the ciliate Paramecium tetraurelia.</title>
        <authorList>
            <consortium name="Genoscope"/>
            <person name="Aury J.-M."/>
            <person name="Jaillon O."/>
            <person name="Duret L."/>
            <person name="Noel B."/>
            <person name="Jubin C."/>
            <person name="Porcel B.M."/>
            <person name="Segurens B."/>
            <person name="Daubin V."/>
            <person name="Anthouard V."/>
            <person name="Aiach N."/>
            <person name="Arnaiz O."/>
            <person name="Billaut A."/>
            <person name="Beisson J."/>
            <person name="Blanc I."/>
            <person name="Bouhouche K."/>
            <person name="Camara F."/>
            <person name="Duharcourt S."/>
            <person name="Guigo R."/>
            <person name="Gogendeau D."/>
            <person name="Katinka M."/>
            <person name="Keller A.-M."/>
            <person name="Kissmehl R."/>
            <person name="Klotz C."/>
            <person name="Koll F."/>
            <person name="Le Moue A."/>
            <person name="Lepere C."/>
            <person name="Malinsky S."/>
            <person name="Nowacki M."/>
            <person name="Nowak J.K."/>
            <person name="Plattner H."/>
            <person name="Poulain J."/>
            <person name="Ruiz F."/>
            <person name="Serrano V."/>
            <person name="Zagulski M."/>
            <person name="Dessen P."/>
            <person name="Betermier M."/>
            <person name="Weissenbach J."/>
            <person name="Scarpelli C."/>
            <person name="Schachter V."/>
            <person name="Sperling L."/>
            <person name="Meyer E."/>
            <person name="Cohen J."/>
            <person name="Wincker P."/>
        </authorList>
    </citation>
    <scope>NUCLEOTIDE SEQUENCE [LARGE SCALE GENOMIC DNA]</scope>
    <source>
        <strain evidence="1 2">Stock d4-2</strain>
    </source>
</reference>
<sequence length="167" mass="19795">MINFIFLQVHSIYQAVNVSAIIYNHFDIINTIKLRILCYHLRCFLLLQQCSQNNLVYSIHTITQHFTNWLISKRSRTYFHDLKLKLYLQNEYDRFIHHQVKLKQSLEQITSGLSLKANEFLDPCSYNSNDNLIGNNLQLMVIRVNLSGCIQKSSKIIIIYNYMHQLL</sequence>
<gene>
    <name evidence="1" type="ORF">GSPATT00024292001</name>
</gene>
<evidence type="ECO:0000313" key="1">
    <source>
        <dbReference type="EMBL" id="CAK91563.1"/>
    </source>
</evidence>
<dbReference type="EMBL" id="CT868663">
    <property type="protein sequence ID" value="CAK91563.1"/>
    <property type="molecule type" value="Genomic_DNA"/>
</dbReference>
<dbReference type="Proteomes" id="UP000000600">
    <property type="component" value="Unassembled WGS sequence"/>
</dbReference>
<proteinExistence type="predicted"/>
<protein>
    <recommendedName>
        <fullName evidence="3">Transmembrane protein</fullName>
    </recommendedName>
</protein>
<evidence type="ECO:0008006" key="3">
    <source>
        <dbReference type="Google" id="ProtNLM"/>
    </source>
</evidence>
<dbReference type="KEGG" id="ptm:GSPATT00024292001"/>
<organism evidence="1 2">
    <name type="scientific">Paramecium tetraurelia</name>
    <dbReference type="NCBI Taxonomy" id="5888"/>
    <lineage>
        <taxon>Eukaryota</taxon>
        <taxon>Sar</taxon>
        <taxon>Alveolata</taxon>
        <taxon>Ciliophora</taxon>
        <taxon>Intramacronucleata</taxon>
        <taxon>Oligohymenophorea</taxon>
        <taxon>Peniculida</taxon>
        <taxon>Parameciidae</taxon>
        <taxon>Paramecium</taxon>
    </lineage>
</organism>
<name>A0E8E6_PARTE</name>
<dbReference type="HOGENOM" id="CLU_1597650_0_0_1"/>
<evidence type="ECO:0000313" key="2">
    <source>
        <dbReference type="Proteomes" id="UP000000600"/>
    </source>
</evidence>